<dbReference type="AlphaFoldDB" id="A0A379B781"/>
<protein>
    <submittedName>
        <fullName evidence="1">Uncharacterized protein</fullName>
    </submittedName>
</protein>
<name>A0A379B781_9PAST</name>
<evidence type="ECO:0000313" key="1">
    <source>
        <dbReference type="EMBL" id="SUB33950.1"/>
    </source>
</evidence>
<proteinExistence type="predicted"/>
<organism evidence="1 2">
    <name type="scientific">[Pasteurella] mairii</name>
    <dbReference type="NCBI Taxonomy" id="757"/>
    <lineage>
        <taxon>Bacteria</taxon>
        <taxon>Pseudomonadati</taxon>
        <taxon>Pseudomonadota</taxon>
        <taxon>Gammaproteobacteria</taxon>
        <taxon>Pasteurellales</taxon>
        <taxon>Pasteurellaceae</taxon>
    </lineage>
</organism>
<reference evidence="1 2" key="1">
    <citation type="submission" date="2018-06" db="EMBL/GenBank/DDBJ databases">
        <authorList>
            <consortium name="Pathogen Informatics"/>
            <person name="Doyle S."/>
        </authorList>
    </citation>
    <scope>NUCLEOTIDE SEQUENCE [LARGE SCALE GENOMIC DNA]</scope>
    <source>
        <strain evidence="1 2">NCTC10699</strain>
    </source>
</reference>
<evidence type="ECO:0000313" key="2">
    <source>
        <dbReference type="Proteomes" id="UP000254280"/>
    </source>
</evidence>
<accession>A0A379B781</accession>
<gene>
    <name evidence="1" type="ORF">NCTC10699_01586</name>
</gene>
<keyword evidence="2" id="KW-1185">Reference proteome</keyword>
<dbReference type="Proteomes" id="UP000254280">
    <property type="component" value="Unassembled WGS sequence"/>
</dbReference>
<dbReference type="EMBL" id="UGSS01000002">
    <property type="protein sequence ID" value="SUB33950.1"/>
    <property type="molecule type" value="Genomic_DNA"/>
</dbReference>
<sequence>MMNATHFTVQIQQRYGIKAQYPWENFPIMPSFATLITASGLRY</sequence>